<dbReference type="Pfam" id="PF02978">
    <property type="entry name" value="SRP_SPB"/>
    <property type="match status" value="1"/>
</dbReference>
<dbReference type="PANTHER" id="PTHR11564">
    <property type="entry name" value="SIGNAL RECOGNITION PARTICLE 54K PROTEIN SRP54"/>
    <property type="match status" value="1"/>
</dbReference>
<keyword evidence="2 9" id="KW-0547">Nucleotide-binding</keyword>
<evidence type="ECO:0000256" key="2">
    <source>
        <dbReference type="ARBA" id="ARBA00022741"/>
    </source>
</evidence>
<organism evidence="11 12">
    <name type="scientific">Vibrio rhizosphaerae</name>
    <dbReference type="NCBI Taxonomy" id="398736"/>
    <lineage>
        <taxon>Bacteria</taxon>
        <taxon>Pseudomonadati</taxon>
        <taxon>Pseudomonadota</taxon>
        <taxon>Gammaproteobacteria</taxon>
        <taxon>Vibrionales</taxon>
        <taxon>Vibrionaceae</taxon>
        <taxon>Vibrio</taxon>
    </lineage>
</organism>
<comment type="function">
    <text evidence="9">Involved in targeting and insertion of nascent membrane proteins into the cytoplasmic membrane. Binds to the hydrophobic signal sequence of the ribosome-nascent chain (RNC) as it emerges from the ribosomes. The SRP-RNC complex is then targeted to the cytoplasmic membrane where it interacts with the SRP receptor FtsY. Interaction with FtsY leads to the transfer of the RNC complex to the Sec translocase for insertion into the membrane, the hydrolysis of GTP by both Ffh and FtsY, and the dissociation of the SRP-FtsY complex into the individual components.</text>
</comment>
<dbReference type="InterPro" id="IPR000897">
    <property type="entry name" value="SRP54_GTPase_dom"/>
</dbReference>
<keyword evidence="6 9" id="KW-0733">Signal recognition particle</keyword>
<dbReference type="SMART" id="SM00382">
    <property type="entry name" value="AAA"/>
    <property type="match status" value="1"/>
</dbReference>
<dbReference type="Pfam" id="PF02881">
    <property type="entry name" value="SRP54_N"/>
    <property type="match status" value="1"/>
</dbReference>
<dbReference type="InterPro" id="IPR003593">
    <property type="entry name" value="AAA+_ATPase"/>
</dbReference>
<evidence type="ECO:0000256" key="1">
    <source>
        <dbReference type="ARBA" id="ARBA00005450"/>
    </source>
</evidence>
<comment type="domain">
    <text evidence="9">Composed of three domains: the N-terminal N domain, which is responsible for interactions with the ribosome, the central G domain, which binds GTP, and the C-terminal M domain, which binds the RNA and the signal sequence of the RNC.</text>
</comment>
<feature type="domain" description="SRP54-type proteins GTP-binding" evidence="10">
    <location>
        <begin position="269"/>
        <end position="282"/>
    </location>
</feature>
<keyword evidence="5 9" id="KW-0342">GTP-binding</keyword>
<dbReference type="HAMAP" id="MF_00306">
    <property type="entry name" value="SRP54"/>
    <property type="match status" value="1"/>
</dbReference>
<dbReference type="PANTHER" id="PTHR11564:SF5">
    <property type="entry name" value="SIGNAL RECOGNITION PARTICLE SUBUNIT SRP54"/>
    <property type="match status" value="1"/>
</dbReference>
<dbReference type="SUPFAM" id="SSF47446">
    <property type="entry name" value="Signal peptide-binding domain"/>
    <property type="match status" value="1"/>
</dbReference>
<dbReference type="EMBL" id="JAWRCP010000001">
    <property type="protein sequence ID" value="MDW6093788.1"/>
    <property type="molecule type" value="Genomic_DNA"/>
</dbReference>
<dbReference type="InterPro" id="IPR022941">
    <property type="entry name" value="SRP54"/>
</dbReference>
<comment type="subunit">
    <text evidence="9">Part of the signal recognition particle protein translocation system, which is composed of SRP and FtsY. SRP is a ribonucleoprotein composed of Ffh and a 4.5S RNA molecule.</text>
</comment>
<dbReference type="SUPFAM" id="SSF52540">
    <property type="entry name" value="P-loop containing nucleoside triphosphate hydrolases"/>
    <property type="match status" value="1"/>
</dbReference>
<comment type="subcellular location">
    <subcellularLocation>
        <location evidence="9">Cytoplasm</location>
    </subcellularLocation>
    <text evidence="9">The SRP-RNC complex is targeted to the cytoplasmic membrane.</text>
</comment>
<reference evidence="11 12" key="1">
    <citation type="submission" date="2023-11" db="EMBL/GenBank/DDBJ databases">
        <title>Plant-associative lifestyle of Vibrio porteresiae and its evolutionary dynamics.</title>
        <authorList>
            <person name="Rameshkumar N."/>
            <person name="Kirti K."/>
        </authorList>
    </citation>
    <scope>NUCLEOTIDE SEQUENCE [LARGE SCALE GENOMIC DNA]</scope>
    <source>
        <strain evidence="11 12">MSSRF7</strain>
    </source>
</reference>
<evidence type="ECO:0000256" key="7">
    <source>
        <dbReference type="ARBA" id="ARBA00023274"/>
    </source>
</evidence>
<accession>A0ABU4IY04</accession>
<gene>
    <name evidence="9 11" type="primary">ffh</name>
    <name evidence="11" type="ORF">SBX64_14685</name>
</gene>
<dbReference type="Pfam" id="PF00448">
    <property type="entry name" value="SRP54"/>
    <property type="match status" value="1"/>
</dbReference>
<evidence type="ECO:0000256" key="8">
    <source>
        <dbReference type="ARBA" id="ARBA00048027"/>
    </source>
</evidence>
<feature type="binding site" evidence="9">
    <location>
        <begin position="107"/>
        <end position="114"/>
    </location>
    <ligand>
        <name>GTP</name>
        <dbReference type="ChEBI" id="CHEBI:37565"/>
    </ligand>
</feature>
<protein>
    <recommendedName>
        <fullName evidence="9">Signal recognition particle protein</fullName>
        <ecNumber evidence="9">3.6.5.4</ecNumber>
    </recommendedName>
    <alternativeName>
        <fullName evidence="9">Fifty-four homolog</fullName>
    </alternativeName>
</protein>
<keyword evidence="12" id="KW-1185">Reference proteome</keyword>
<dbReference type="RefSeq" id="WP_038183140.1">
    <property type="nucleotide sequence ID" value="NZ_AP024903.1"/>
</dbReference>
<feature type="binding site" evidence="9">
    <location>
        <begin position="248"/>
        <end position="251"/>
    </location>
    <ligand>
        <name>GTP</name>
        <dbReference type="ChEBI" id="CHEBI:37565"/>
    </ligand>
</feature>
<evidence type="ECO:0000313" key="11">
    <source>
        <dbReference type="EMBL" id="MDW6093788.1"/>
    </source>
</evidence>
<dbReference type="Gene3D" id="1.10.260.30">
    <property type="entry name" value="Signal recognition particle, SRP54 subunit, M-domain"/>
    <property type="match status" value="1"/>
</dbReference>
<keyword evidence="9" id="KW-0963">Cytoplasm</keyword>
<evidence type="ECO:0000313" key="12">
    <source>
        <dbReference type="Proteomes" id="UP001279860"/>
    </source>
</evidence>
<dbReference type="CDD" id="cd18539">
    <property type="entry name" value="SRP_G"/>
    <property type="match status" value="1"/>
</dbReference>
<name>A0ABU4IY04_9VIBR</name>
<evidence type="ECO:0000256" key="6">
    <source>
        <dbReference type="ARBA" id="ARBA00023135"/>
    </source>
</evidence>
<dbReference type="EC" id="3.6.5.4" evidence="9"/>
<keyword evidence="4 9" id="KW-0694">RNA-binding</keyword>
<comment type="catalytic activity">
    <reaction evidence="8 9">
        <text>GTP + H2O = GDP + phosphate + H(+)</text>
        <dbReference type="Rhea" id="RHEA:19669"/>
        <dbReference type="ChEBI" id="CHEBI:15377"/>
        <dbReference type="ChEBI" id="CHEBI:15378"/>
        <dbReference type="ChEBI" id="CHEBI:37565"/>
        <dbReference type="ChEBI" id="CHEBI:43474"/>
        <dbReference type="ChEBI" id="CHEBI:58189"/>
        <dbReference type="EC" id="3.6.5.4"/>
    </reaction>
</comment>
<dbReference type="SMART" id="SM00963">
    <property type="entry name" value="SRP54_N"/>
    <property type="match status" value="1"/>
</dbReference>
<evidence type="ECO:0000256" key="3">
    <source>
        <dbReference type="ARBA" id="ARBA00022801"/>
    </source>
</evidence>
<comment type="similarity">
    <text evidence="1 9">Belongs to the GTP-binding SRP family. SRP54 subfamily.</text>
</comment>
<keyword evidence="7 9" id="KW-0687">Ribonucleoprotein</keyword>
<dbReference type="SMART" id="SM00962">
    <property type="entry name" value="SRP54"/>
    <property type="match status" value="1"/>
</dbReference>
<evidence type="ECO:0000259" key="10">
    <source>
        <dbReference type="PROSITE" id="PS00300"/>
    </source>
</evidence>
<dbReference type="InterPro" id="IPR004780">
    <property type="entry name" value="SRP"/>
</dbReference>
<feature type="binding site" evidence="9">
    <location>
        <begin position="190"/>
        <end position="194"/>
    </location>
    <ligand>
        <name>GTP</name>
        <dbReference type="ChEBI" id="CHEBI:37565"/>
    </ligand>
</feature>
<dbReference type="Gene3D" id="3.40.50.300">
    <property type="entry name" value="P-loop containing nucleotide triphosphate hydrolases"/>
    <property type="match status" value="1"/>
</dbReference>
<dbReference type="PROSITE" id="PS00300">
    <property type="entry name" value="SRP54"/>
    <property type="match status" value="1"/>
</dbReference>
<dbReference type="InterPro" id="IPR013822">
    <property type="entry name" value="Signal_recog_particl_SRP54_hlx"/>
</dbReference>
<proteinExistence type="inferred from homology"/>
<comment type="caution">
    <text evidence="11">The sequence shown here is derived from an EMBL/GenBank/DDBJ whole genome shotgun (WGS) entry which is preliminary data.</text>
</comment>
<dbReference type="Gene3D" id="1.20.120.140">
    <property type="entry name" value="Signal recognition particle SRP54, nucleotide-binding domain"/>
    <property type="match status" value="1"/>
</dbReference>
<dbReference type="InterPro" id="IPR004125">
    <property type="entry name" value="Signal_recog_particle_SRP54_M"/>
</dbReference>
<dbReference type="InterPro" id="IPR027417">
    <property type="entry name" value="P-loop_NTPase"/>
</dbReference>
<evidence type="ECO:0000256" key="5">
    <source>
        <dbReference type="ARBA" id="ARBA00023134"/>
    </source>
</evidence>
<dbReference type="InterPro" id="IPR036891">
    <property type="entry name" value="Signal_recog_part_SRP54_M_sf"/>
</dbReference>
<keyword evidence="3 9" id="KW-0378">Hydrolase</keyword>
<dbReference type="InterPro" id="IPR042101">
    <property type="entry name" value="SRP54_N_sf"/>
</dbReference>
<dbReference type="NCBIfam" id="TIGR00959">
    <property type="entry name" value="ffh"/>
    <property type="match status" value="1"/>
</dbReference>
<sequence>MFENLTDRLSKTLKNISGKGRLTEENIKETLREVRMALLEADVALPVIREFINRVKESAVGVEVSKSLTPGQEFIKIVQAELEAVMGASNEALNLAAQPPAVVLMAGLQGAGKTTSVGKLSKLLKERDKKKVLVVSADVYRPAAIKQLETLASDIGIDFFPSTADQKPIDIALAAIDQARKKFYDVLIVDTAGRLAIDEQMMSEIQDLHRAVNPVETLFVVDAMTGQDAANTAKAFGDALPLTGVILTKVDGDARGGAALSVRHVTGKPIKFLGVGEKTDALEPFHPDRVASRILGMGDVLSLIEDLQRNVDQEKAQKLAQKFKEKKGFDLEDFREQLGQMQNMGGMMGMLDKLPGMANMKEGIKDKVDDRMFKQMEAIISSMTMKERQNPDVIKGSRKKRIAAGSGTQVQDVNRLLKQFTQMQKMMKKMQKGGMKGMMRNMQGMMGGGGFNPFGR</sequence>
<evidence type="ECO:0000256" key="4">
    <source>
        <dbReference type="ARBA" id="ARBA00022884"/>
    </source>
</evidence>
<evidence type="ECO:0000256" key="9">
    <source>
        <dbReference type="HAMAP-Rule" id="MF_00306"/>
    </source>
</evidence>
<dbReference type="Proteomes" id="UP001279860">
    <property type="component" value="Unassembled WGS sequence"/>
</dbReference>